<dbReference type="InterPro" id="IPR050821">
    <property type="entry name" value="Cytosolic_carboxypeptidase"/>
</dbReference>
<dbReference type="GO" id="GO:0005737">
    <property type="term" value="C:cytoplasm"/>
    <property type="evidence" value="ECO:0007669"/>
    <property type="project" value="UniProtKB-SubCell"/>
</dbReference>
<evidence type="ECO:0000256" key="9">
    <source>
        <dbReference type="ARBA" id="ARBA00022833"/>
    </source>
</evidence>
<name>A0A836K609_9HYME</name>
<proteinExistence type="inferred from homology"/>
<gene>
    <name evidence="17" type="primary">Agbl5</name>
    <name evidence="17" type="ORF">G6Z77_0009778</name>
</gene>
<evidence type="ECO:0000256" key="2">
    <source>
        <dbReference type="ARBA" id="ARBA00004496"/>
    </source>
</evidence>
<dbReference type="CDD" id="cd23590">
    <property type="entry name" value="TFP_LU_ECD_Bou"/>
    <property type="match status" value="1"/>
</dbReference>
<dbReference type="CDD" id="cd06236">
    <property type="entry name" value="M14_AGBL5_like"/>
    <property type="match status" value="1"/>
</dbReference>
<evidence type="ECO:0000256" key="5">
    <source>
        <dbReference type="ARBA" id="ARBA00022670"/>
    </source>
</evidence>
<keyword evidence="8" id="KW-0378">Hydrolase</keyword>
<evidence type="ECO:0000256" key="7">
    <source>
        <dbReference type="ARBA" id="ARBA00022729"/>
    </source>
</evidence>
<feature type="domain" description="Peptidase M14" evidence="16">
    <location>
        <begin position="166"/>
        <end position="608"/>
    </location>
</feature>
<dbReference type="EC" id="3.4.17.24" evidence="13"/>
<organism evidence="17 18">
    <name type="scientific">Acromyrmex heyeri</name>
    <dbReference type="NCBI Taxonomy" id="230685"/>
    <lineage>
        <taxon>Eukaryota</taxon>
        <taxon>Metazoa</taxon>
        <taxon>Ecdysozoa</taxon>
        <taxon>Arthropoda</taxon>
        <taxon>Hexapoda</taxon>
        <taxon>Insecta</taxon>
        <taxon>Pterygota</taxon>
        <taxon>Neoptera</taxon>
        <taxon>Endopterygota</taxon>
        <taxon>Hymenoptera</taxon>
        <taxon>Apocrita</taxon>
        <taxon>Aculeata</taxon>
        <taxon>Formicoidea</taxon>
        <taxon>Formicidae</taxon>
        <taxon>Myrmicinae</taxon>
        <taxon>Acromyrmex</taxon>
    </lineage>
</organism>
<keyword evidence="11" id="KW-0325">Glycoprotein</keyword>
<keyword evidence="5" id="KW-0645">Protease</keyword>
<feature type="region of interest" description="Disordered" evidence="15">
    <location>
        <begin position="826"/>
        <end position="867"/>
    </location>
</feature>
<dbReference type="Pfam" id="PF00246">
    <property type="entry name" value="Peptidase_M14"/>
    <property type="match status" value="1"/>
</dbReference>
<dbReference type="InterPro" id="IPR034286">
    <property type="entry name" value="M14_AGBL5-like"/>
</dbReference>
<keyword evidence="10" id="KW-0482">Metalloprotease</keyword>
<evidence type="ECO:0000256" key="1">
    <source>
        <dbReference type="ARBA" id="ARBA00001947"/>
    </source>
</evidence>
<comment type="similarity">
    <text evidence="3 14">Belongs to the peptidase M14 family.</text>
</comment>
<keyword evidence="7" id="KW-0732">Signal</keyword>
<dbReference type="PANTHER" id="PTHR12756:SF12">
    <property type="entry name" value="CYTOSOLIC CARBOXYPEPTIDASE-LIKE PROTEIN 5"/>
    <property type="match status" value="1"/>
</dbReference>
<dbReference type="InterPro" id="IPR031424">
    <property type="entry name" value="QVR-like"/>
</dbReference>
<evidence type="ECO:0000259" key="16">
    <source>
        <dbReference type="PROSITE" id="PS52035"/>
    </source>
</evidence>
<keyword evidence="9" id="KW-0862">Zinc</keyword>
<evidence type="ECO:0000256" key="10">
    <source>
        <dbReference type="ARBA" id="ARBA00023049"/>
    </source>
</evidence>
<protein>
    <recommendedName>
        <fullName evidence="13">tubulin-glutamate carboxypeptidase</fullName>
        <ecNumber evidence="13">3.4.17.24</ecNumber>
    </recommendedName>
</protein>
<evidence type="ECO:0000256" key="3">
    <source>
        <dbReference type="ARBA" id="ARBA00005988"/>
    </source>
</evidence>
<accession>A0A836K609</accession>
<comment type="catalytic activity">
    <reaction evidence="12">
        <text>C-terminal L-alpha-aminoacyl-L-glutamyl-L-glutamyl-[tubulin] + H2O = C-terminal L-alpha-aminoacyl-L-glutamyl-[tubulin] + L-glutamate</text>
        <dbReference type="Rhea" id="RHEA:63792"/>
        <dbReference type="Rhea" id="RHEA-COMP:16435"/>
        <dbReference type="Rhea" id="RHEA-COMP:16436"/>
        <dbReference type="ChEBI" id="CHEBI:15377"/>
        <dbReference type="ChEBI" id="CHEBI:29985"/>
        <dbReference type="ChEBI" id="CHEBI:149555"/>
        <dbReference type="ChEBI" id="CHEBI:149556"/>
        <dbReference type="EC" id="3.4.17.24"/>
    </reaction>
    <physiologicalReaction direction="left-to-right" evidence="12">
        <dbReference type="Rhea" id="RHEA:63793"/>
    </physiologicalReaction>
</comment>
<dbReference type="Pfam" id="PF17064">
    <property type="entry name" value="QVR"/>
    <property type="match status" value="1"/>
</dbReference>
<dbReference type="GO" id="GO:0032222">
    <property type="term" value="P:regulation of synaptic transmission, cholinergic"/>
    <property type="evidence" value="ECO:0007669"/>
    <property type="project" value="InterPro"/>
</dbReference>
<keyword evidence="4" id="KW-0963">Cytoplasm</keyword>
<feature type="compositionally biased region" description="Basic and acidic residues" evidence="15">
    <location>
        <begin position="839"/>
        <end position="865"/>
    </location>
</feature>
<dbReference type="Gene3D" id="2.60.40.3120">
    <property type="match status" value="1"/>
</dbReference>
<keyword evidence="18" id="KW-1185">Reference proteome</keyword>
<evidence type="ECO:0000256" key="8">
    <source>
        <dbReference type="ARBA" id="ARBA00022801"/>
    </source>
</evidence>
<evidence type="ECO:0000313" key="17">
    <source>
        <dbReference type="EMBL" id="KAG5345639.1"/>
    </source>
</evidence>
<evidence type="ECO:0000256" key="14">
    <source>
        <dbReference type="PROSITE-ProRule" id="PRU01379"/>
    </source>
</evidence>
<dbReference type="OrthoDB" id="10253041at2759"/>
<dbReference type="GO" id="GO:0004181">
    <property type="term" value="F:metallocarboxypeptidase activity"/>
    <property type="evidence" value="ECO:0007669"/>
    <property type="project" value="InterPro"/>
</dbReference>
<dbReference type="Gene3D" id="3.40.630.10">
    <property type="entry name" value="Zn peptidases"/>
    <property type="match status" value="2"/>
</dbReference>
<dbReference type="InterPro" id="IPR000834">
    <property type="entry name" value="Peptidase_M14"/>
</dbReference>
<feature type="active site" description="Proton donor/acceptor" evidence="14">
    <location>
        <position position="556"/>
    </location>
</feature>
<comment type="cofactor">
    <cofactor evidence="1">
        <name>Zn(2+)</name>
        <dbReference type="ChEBI" id="CHEBI:29105"/>
    </cofactor>
</comment>
<sequence>MASMAENITCGGFVFLNNFDSANLAKVELVRIPENLEKDVYEIEGKTTNSLNSKDTLDYEFNLWTKHDCHGTQFQNNNRTWFYFGVKSNHLSVSVRFNMVNLNKQVKMFSQGMCPVFKIVPGHLHWERIRERPTYTVDQKGNDFTLSFLYYTPENSKAITYFAFTYPFSYTDLQSYLRKIDMRMEKRSVIYTDDIYYHRECAIKSLEDRRLDILTISSYHNISTEREDRLNNMFPEKSEERPYKFRDKKVIFISARVHPGETPSSFVLNGFLNFLLNREDHIAINLRRLYVFKLIPMLNPDGVAKGHYRMDTKGVNLNRVYLSPSEIEHPTIYAARNLIKYYHNSYQLPSELTDLSNINLEIVNSNVSIINSTAPIANAVRDTTTRLLQQVTFMSLDEKNRCALDTSEKHLSMLEHLDTAVIDESESLSKEKSSKSDNTTEIKTSGKLTCTTVDMDEISKSSDNSGLYLYIDLHGHASKKGVFMYGNHFTDPEDTIACMLLPKLMSLNNPHFHFTSCNFAERNMYIIDKRDGMSREGSGRVAVYKMTGLIHSYTLECNYNSGRLVNTIPARIRDGVNKMNHVFVPPKYTPTVFETVGAALGPSILDLTGNNPNSRLPNSQYRSLKGIKSHLKLTYVSNLSASPSKSMRKDNEGAIGRNSSILKELETRLNDAMTGARNAIRSEGNLVKKCILRRGSSFYTAVKRIKSSKKPRQTFTRRALKNHCANNVENSAIICAIKSEVEAKPFLKAIDRFRSSKSNIASTIKDTLEPRLNSANKKLMTNSSAKMRVPSEETAVVRQGAKRLKVISSTRTSKLLPEIGEPSCAAEEVSAKRSPKVPHTCDKRQSIKGGNDGRDYGRRSGDRNQTRGIGMAVTRRYIAACMLLTILSLLVETGHSIQCYQCNSTSTNYPFQCNEFLTSDNDLQPRSCDDVYGAQYCVKHIGRFEVMTLDCYQCTSADEWKCMDSELVKNILVPANCSHVYGARYCIKSIGRYGGGIGTKRFCSSVHMGNYCDYVKQPGDKLIYRTCVFTCSEDGCNSAISFMPDIMYTWIMPASLIVAWKKLFHRFLLPMTSQISRSMMLMRYFLSISENIINFKIFFATLYFNPV</sequence>
<reference evidence="17 18" key="1">
    <citation type="submission" date="2020-02" db="EMBL/GenBank/DDBJ databases">
        <title>Relaxed selection underlies rapid genomic changes in the transitions from sociality to social parasitism in ants.</title>
        <authorList>
            <person name="Bi X."/>
        </authorList>
    </citation>
    <scope>NUCLEOTIDE SEQUENCE [LARGE SCALE GENOMIC DNA]</scope>
    <source>
        <strain evidence="17">BGI-DK2014b</strain>
        <tissue evidence="17">Whole body</tissue>
    </source>
</reference>
<evidence type="ECO:0000256" key="13">
    <source>
        <dbReference type="ARBA" id="ARBA00026108"/>
    </source>
</evidence>
<dbReference type="GO" id="GO:0008270">
    <property type="term" value="F:zinc ion binding"/>
    <property type="evidence" value="ECO:0007669"/>
    <property type="project" value="InterPro"/>
</dbReference>
<evidence type="ECO:0000313" key="18">
    <source>
        <dbReference type="Proteomes" id="UP000670152"/>
    </source>
</evidence>
<dbReference type="Proteomes" id="UP000670152">
    <property type="component" value="Unassembled WGS sequence"/>
</dbReference>
<dbReference type="PANTHER" id="PTHR12756">
    <property type="entry name" value="CYTOSOLIC CARBOXYPEPTIDASE"/>
    <property type="match status" value="1"/>
</dbReference>
<dbReference type="GO" id="GO:0030431">
    <property type="term" value="P:sleep"/>
    <property type="evidence" value="ECO:0007669"/>
    <property type="project" value="InterPro"/>
</dbReference>
<evidence type="ECO:0000256" key="6">
    <source>
        <dbReference type="ARBA" id="ARBA00022723"/>
    </source>
</evidence>
<feature type="non-terminal residue" evidence="17">
    <location>
        <position position="1"/>
    </location>
</feature>
<dbReference type="AlphaFoldDB" id="A0A836K609"/>
<comment type="subcellular location">
    <subcellularLocation>
        <location evidence="2">Cytoplasm</location>
    </subcellularLocation>
</comment>
<dbReference type="SUPFAM" id="SSF53187">
    <property type="entry name" value="Zn-dependent exopeptidases"/>
    <property type="match status" value="1"/>
</dbReference>
<dbReference type="PROSITE" id="PS52035">
    <property type="entry name" value="PEPTIDASE_M14"/>
    <property type="match status" value="1"/>
</dbReference>
<evidence type="ECO:0000256" key="4">
    <source>
        <dbReference type="ARBA" id="ARBA00022490"/>
    </source>
</evidence>
<evidence type="ECO:0000256" key="15">
    <source>
        <dbReference type="SAM" id="MobiDB-lite"/>
    </source>
</evidence>
<keyword evidence="6" id="KW-0479">Metal-binding</keyword>
<feature type="non-terminal residue" evidence="17">
    <location>
        <position position="1107"/>
    </location>
</feature>
<comment type="caution">
    <text evidence="17">The sequence shown here is derived from an EMBL/GenBank/DDBJ whole genome shotgun (WGS) entry which is preliminary data.</text>
</comment>
<evidence type="ECO:0000256" key="11">
    <source>
        <dbReference type="ARBA" id="ARBA00023180"/>
    </source>
</evidence>
<dbReference type="EMBL" id="JAANIB010000296">
    <property type="protein sequence ID" value="KAG5345639.1"/>
    <property type="molecule type" value="Genomic_DNA"/>
</dbReference>
<evidence type="ECO:0000256" key="12">
    <source>
        <dbReference type="ARBA" id="ARBA00024524"/>
    </source>
</evidence>
<dbReference type="GO" id="GO:0006508">
    <property type="term" value="P:proteolysis"/>
    <property type="evidence" value="ECO:0007669"/>
    <property type="project" value="UniProtKB-KW"/>
</dbReference>